<gene>
    <name evidence="4" type="primary">mbtB_2</name>
    <name evidence="4" type="ORF">NCTC7915_00955</name>
</gene>
<comment type="similarity">
    <text evidence="1">Belongs to the thioesterase family.</text>
</comment>
<dbReference type="InterPro" id="IPR020802">
    <property type="entry name" value="TesA-like"/>
</dbReference>
<dbReference type="PANTHER" id="PTHR11487">
    <property type="entry name" value="THIOESTERASE"/>
    <property type="match status" value="1"/>
</dbReference>
<keyword evidence="4" id="KW-0436">Ligase</keyword>
<evidence type="ECO:0000313" key="4">
    <source>
        <dbReference type="EMBL" id="STD08188.1"/>
    </source>
</evidence>
<dbReference type="EC" id="6.3.2.-" evidence="4"/>
<dbReference type="Pfam" id="PF00975">
    <property type="entry name" value="Thioesterase"/>
    <property type="match status" value="1"/>
</dbReference>
<evidence type="ECO:0000256" key="2">
    <source>
        <dbReference type="ARBA" id="ARBA00022801"/>
    </source>
</evidence>
<dbReference type="Gene3D" id="3.40.50.1820">
    <property type="entry name" value="alpha/beta hydrolase"/>
    <property type="match status" value="1"/>
</dbReference>
<dbReference type="GO" id="GO:0016874">
    <property type="term" value="F:ligase activity"/>
    <property type="evidence" value="ECO:0007669"/>
    <property type="project" value="UniProtKB-KW"/>
</dbReference>
<feature type="domain" description="Thioesterase TesA-like" evidence="3">
    <location>
        <begin position="23"/>
        <end position="240"/>
    </location>
</feature>
<reference evidence="4 5" key="1">
    <citation type="submission" date="2018-06" db="EMBL/GenBank/DDBJ databases">
        <authorList>
            <consortium name="Pathogen Informatics"/>
            <person name="Doyle S."/>
        </authorList>
    </citation>
    <scope>NUCLEOTIDE SEQUENCE [LARGE SCALE GENOMIC DNA]</scope>
    <source>
        <strain evidence="4 5">NCTC7915</strain>
    </source>
</reference>
<dbReference type="GO" id="GO:0008610">
    <property type="term" value="P:lipid biosynthetic process"/>
    <property type="evidence" value="ECO:0007669"/>
    <property type="project" value="TreeGrafter"/>
</dbReference>
<name>A0AA46BMV0_9MICO</name>
<dbReference type="SMART" id="SM00824">
    <property type="entry name" value="PKS_TE"/>
    <property type="match status" value="1"/>
</dbReference>
<accession>A0AA46BMV0</accession>
<dbReference type="InterPro" id="IPR001031">
    <property type="entry name" value="Thioesterase"/>
</dbReference>
<evidence type="ECO:0000259" key="3">
    <source>
        <dbReference type="SMART" id="SM00824"/>
    </source>
</evidence>
<organism evidence="4 5">
    <name type="scientific">Dermatophilus congolensis</name>
    <dbReference type="NCBI Taxonomy" id="1863"/>
    <lineage>
        <taxon>Bacteria</taxon>
        <taxon>Bacillati</taxon>
        <taxon>Actinomycetota</taxon>
        <taxon>Actinomycetes</taxon>
        <taxon>Micrococcales</taxon>
        <taxon>Dermatophilaceae</taxon>
        <taxon>Dermatophilus</taxon>
    </lineage>
</organism>
<comment type="caution">
    <text evidence="4">The sequence shown here is derived from an EMBL/GenBank/DDBJ whole genome shotgun (WGS) entry which is preliminary data.</text>
</comment>
<dbReference type="GO" id="GO:0016787">
    <property type="term" value="F:hydrolase activity"/>
    <property type="evidence" value="ECO:0007669"/>
    <property type="project" value="UniProtKB-KW"/>
</dbReference>
<dbReference type="SUPFAM" id="SSF53474">
    <property type="entry name" value="alpha/beta-Hydrolases"/>
    <property type="match status" value="1"/>
</dbReference>
<evidence type="ECO:0000313" key="5">
    <source>
        <dbReference type="Proteomes" id="UP000254118"/>
    </source>
</evidence>
<proteinExistence type="inferred from homology"/>
<dbReference type="InterPro" id="IPR012223">
    <property type="entry name" value="TEII"/>
</dbReference>
<dbReference type="RefSeq" id="WP_181816025.1">
    <property type="nucleotide sequence ID" value="NZ_UFYA01000001.1"/>
</dbReference>
<sequence>MSLITALGASATNNSTTRVVLFPHAGGTPRSYRHIAAALPNMRIDAVTYPGRDHLLDRQPASSVEAIVAEVTQELSSHTDNTERLILVGHSLGAFIAYETTAALEELHRPQRVVLVASGQNPPLPRSSTATTPTPTEDEDIIADIVRQNPATAQVWADPHLREFFLPAVRADYQLLHSYVPSGRLVEQIHVVAPRDDEEIDHGLIDQWQRFSRHEVSMTEVPGGHMYLENNGDLLAEVILAASNNSTADEHTKAAHHA</sequence>
<dbReference type="AlphaFoldDB" id="A0AA46BMV0"/>
<dbReference type="EMBL" id="UFYA01000001">
    <property type="protein sequence ID" value="STD08188.1"/>
    <property type="molecule type" value="Genomic_DNA"/>
</dbReference>
<dbReference type="InterPro" id="IPR029058">
    <property type="entry name" value="AB_hydrolase_fold"/>
</dbReference>
<protein>
    <submittedName>
        <fullName evidence="4">Phenyloxazoline synthase MbtB</fullName>
        <ecNumber evidence="4">6.3.2.-</ecNumber>
    </submittedName>
</protein>
<evidence type="ECO:0000256" key="1">
    <source>
        <dbReference type="ARBA" id="ARBA00007169"/>
    </source>
</evidence>
<dbReference type="Proteomes" id="UP000254118">
    <property type="component" value="Unassembled WGS sequence"/>
</dbReference>
<keyword evidence="2" id="KW-0378">Hydrolase</keyword>
<dbReference type="PANTHER" id="PTHR11487:SF0">
    <property type="entry name" value="S-ACYL FATTY ACID SYNTHASE THIOESTERASE, MEDIUM CHAIN"/>
    <property type="match status" value="1"/>
</dbReference>